<protein>
    <recommendedName>
        <fullName evidence="5">Large ribosomal subunit protein bL25</fullName>
    </recommendedName>
    <alternativeName>
        <fullName evidence="5">General stress protein CTC</fullName>
    </alternativeName>
</protein>
<dbReference type="HAMAP" id="MF_01334">
    <property type="entry name" value="Ribosomal_bL25_CTC"/>
    <property type="match status" value="1"/>
</dbReference>
<dbReference type="GO" id="GO:0006412">
    <property type="term" value="P:translation"/>
    <property type="evidence" value="ECO:0007669"/>
    <property type="project" value="UniProtKB-UniRule"/>
</dbReference>
<reference evidence="8" key="1">
    <citation type="submission" date="2020-10" db="EMBL/GenBank/DDBJ databases">
        <authorList>
            <person name="Gilroy R."/>
        </authorList>
    </citation>
    <scope>NUCLEOTIDE SEQUENCE</scope>
    <source>
        <strain evidence="8">B3-2255</strain>
    </source>
</reference>
<dbReference type="InterPro" id="IPR011035">
    <property type="entry name" value="Ribosomal_bL25/Gln-tRNA_synth"/>
</dbReference>
<dbReference type="Gene3D" id="2.170.120.20">
    <property type="entry name" value="Ribosomal protein L25, beta domain"/>
    <property type="match status" value="1"/>
</dbReference>
<comment type="similarity">
    <text evidence="5">Belongs to the bacterial ribosomal protein bL25 family. CTC subfamily.</text>
</comment>
<dbReference type="GO" id="GO:0022625">
    <property type="term" value="C:cytosolic large ribosomal subunit"/>
    <property type="evidence" value="ECO:0007669"/>
    <property type="project" value="TreeGrafter"/>
</dbReference>
<dbReference type="PANTHER" id="PTHR33284:SF1">
    <property type="entry name" value="RIBOSOMAL PROTEIN L25_GLN-TRNA SYNTHETASE, ANTI-CODON-BINDING DOMAIN-CONTAINING PROTEIN"/>
    <property type="match status" value="1"/>
</dbReference>
<gene>
    <name evidence="5" type="primary">rplY</name>
    <name evidence="5" type="synonym">ctc</name>
    <name evidence="8" type="ORF">IAC87_02585</name>
</gene>
<evidence type="ECO:0000256" key="3">
    <source>
        <dbReference type="ARBA" id="ARBA00022980"/>
    </source>
</evidence>
<evidence type="ECO:0000256" key="5">
    <source>
        <dbReference type="HAMAP-Rule" id="MF_01334"/>
    </source>
</evidence>
<dbReference type="InterPro" id="IPR001021">
    <property type="entry name" value="Ribosomal_bL25_long"/>
</dbReference>
<dbReference type="NCBIfam" id="TIGR00731">
    <property type="entry name" value="bL25_bact_ctc"/>
    <property type="match status" value="1"/>
</dbReference>
<comment type="caution">
    <text evidence="8">The sequence shown here is derived from an EMBL/GenBank/DDBJ whole genome shotgun (WGS) entry which is preliminary data.</text>
</comment>
<dbReference type="InterPro" id="IPR020930">
    <property type="entry name" value="Ribosomal_uL5_bac-type"/>
</dbReference>
<organism evidence="8 9">
    <name type="scientific">Candidatus Merdivivens faecigallinarum</name>
    <dbReference type="NCBI Taxonomy" id="2840871"/>
    <lineage>
        <taxon>Bacteria</taxon>
        <taxon>Pseudomonadati</taxon>
        <taxon>Bacteroidota</taxon>
        <taxon>Bacteroidia</taxon>
        <taxon>Bacteroidales</taxon>
        <taxon>Muribaculaceae</taxon>
        <taxon>Muribaculaceae incertae sedis</taxon>
        <taxon>Candidatus Merdivivens</taxon>
    </lineage>
</organism>
<dbReference type="InterPro" id="IPR020057">
    <property type="entry name" value="Ribosomal_bL25_b-dom"/>
</dbReference>
<evidence type="ECO:0000259" key="6">
    <source>
        <dbReference type="Pfam" id="PF01386"/>
    </source>
</evidence>
<dbReference type="AlphaFoldDB" id="A0A9D9J078"/>
<dbReference type="InterPro" id="IPR029751">
    <property type="entry name" value="Ribosomal_L25_dom"/>
</dbReference>
<proteinExistence type="inferred from homology"/>
<evidence type="ECO:0000256" key="1">
    <source>
        <dbReference type="ARBA" id="ARBA00022730"/>
    </source>
</evidence>
<dbReference type="CDD" id="cd00495">
    <property type="entry name" value="Ribosomal_L25_TL5_CTC"/>
    <property type="match status" value="1"/>
</dbReference>
<comment type="function">
    <text evidence="5">This is one of the proteins that binds to the 5S RNA in the ribosome where it forms part of the central protuberance.</text>
</comment>
<accession>A0A9D9J078</accession>
<feature type="domain" description="Large ribosomal subunit protein bL25 beta" evidence="7">
    <location>
        <begin position="100"/>
        <end position="180"/>
    </location>
</feature>
<keyword evidence="1 5" id="KW-0699">rRNA-binding</keyword>
<dbReference type="EMBL" id="JADILY010000053">
    <property type="protein sequence ID" value="MBO8481416.1"/>
    <property type="molecule type" value="Genomic_DNA"/>
</dbReference>
<evidence type="ECO:0000313" key="9">
    <source>
        <dbReference type="Proteomes" id="UP000823772"/>
    </source>
</evidence>
<name>A0A9D9J078_9BACT</name>
<keyword evidence="4 5" id="KW-0687">Ribonucleoprotein</keyword>
<dbReference type="InterPro" id="IPR020056">
    <property type="entry name" value="Rbsml_bL25/Gln-tRNA_synth_N"/>
</dbReference>
<sequence length="190" mass="20760">MKQVTLKGTGRTIGKKSDVKALRRSKLVPCVYYGNGVENTMFTVTLKDLEQLINTPNSYIIELDIDGKKQLAVLHAIQFHPVTDMPLHVDFLAIREDRPVVINVPLSITGNSIGVRQGGKLMVSSRKLKVSGMIKDLPDRLDVDVTELNIGKQIVAGDLHYDNIQIVSPKATIICSVRMTRAAAAAAAAE</sequence>
<dbReference type="Proteomes" id="UP000823772">
    <property type="component" value="Unassembled WGS sequence"/>
</dbReference>
<reference evidence="8" key="2">
    <citation type="journal article" date="2021" name="PeerJ">
        <title>Extensive microbial diversity within the chicken gut microbiome revealed by metagenomics and culture.</title>
        <authorList>
            <person name="Gilroy R."/>
            <person name="Ravi A."/>
            <person name="Getino M."/>
            <person name="Pursley I."/>
            <person name="Horton D.L."/>
            <person name="Alikhan N.F."/>
            <person name="Baker D."/>
            <person name="Gharbi K."/>
            <person name="Hall N."/>
            <person name="Watson M."/>
            <person name="Adriaenssens E.M."/>
            <person name="Foster-Nyarko E."/>
            <person name="Jarju S."/>
            <person name="Secka A."/>
            <person name="Antonio M."/>
            <person name="Oren A."/>
            <person name="Chaudhuri R.R."/>
            <person name="La Ragione R."/>
            <person name="Hildebrand F."/>
            <person name="Pallen M.J."/>
        </authorList>
    </citation>
    <scope>NUCLEOTIDE SEQUENCE</scope>
    <source>
        <strain evidence="8">B3-2255</strain>
    </source>
</reference>
<comment type="subunit">
    <text evidence="5">Part of the 50S ribosomal subunit; part of the 5S rRNA/L5/L18/L25 subcomplex. Contacts the 5S rRNA. Binds to the 5S rRNA independently of L5 and L18.</text>
</comment>
<dbReference type="PANTHER" id="PTHR33284">
    <property type="entry name" value="RIBOSOMAL PROTEIN L25/GLN-TRNA SYNTHETASE, ANTI-CODON-BINDING DOMAIN-CONTAINING PROTEIN"/>
    <property type="match status" value="1"/>
</dbReference>
<dbReference type="Pfam" id="PF14693">
    <property type="entry name" value="Ribosomal_TL5_C"/>
    <property type="match status" value="1"/>
</dbReference>
<dbReference type="Gene3D" id="2.40.240.10">
    <property type="entry name" value="Ribosomal Protein L25, Chain P"/>
    <property type="match status" value="1"/>
</dbReference>
<evidence type="ECO:0000313" key="8">
    <source>
        <dbReference type="EMBL" id="MBO8481416.1"/>
    </source>
</evidence>
<dbReference type="InterPro" id="IPR037121">
    <property type="entry name" value="Ribosomal_bL25_C"/>
</dbReference>
<dbReference type="GO" id="GO:0008097">
    <property type="term" value="F:5S rRNA binding"/>
    <property type="evidence" value="ECO:0007669"/>
    <property type="project" value="InterPro"/>
</dbReference>
<dbReference type="GO" id="GO:0003735">
    <property type="term" value="F:structural constituent of ribosome"/>
    <property type="evidence" value="ECO:0007669"/>
    <property type="project" value="InterPro"/>
</dbReference>
<evidence type="ECO:0000256" key="2">
    <source>
        <dbReference type="ARBA" id="ARBA00022884"/>
    </source>
</evidence>
<evidence type="ECO:0000259" key="7">
    <source>
        <dbReference type="Pfam" id="PF14693"/>
    </source>
</evidence>
<keyword evidence="2 5" id="KW-0694">RNA-binding</keyword>
<feature type="domain" description="Large ribosomal subunit protein bL25 L25" evidence="6">
    <location>
        <begin position="6"/>
        <end position="91"/>
    </location>
</feature>
<dbReference type="SUPFAM" id="SSF50715">
    <property type="entry name" value="Ribosomal protein L25-like"/>
    <property type="match status" value="1"/>
</dbReference>
<keyword evidence="3 5" id="KW-0689">Ribosomal protein</keyword>
<dbReference type="Pfam" id="PF01386">
    <property type="entry name" value="Ribosomal_L25p"/>
    <property type="match status" value="1"/>
</dbReference>
<evidence type="ECO:0000256" key="4">
    <source>
        <dbReference type="ARBA" id="ARBA00023274"/>
    </source>
</evidence>